<dbReference type="AlphaFoldDB" id="A0A9J7AMJ6"/>
<evidence type="ECO:0000313" key="3">
    <source>
        <dbReference type="Proteomes" id="UP001060336"/>
    </source>
</evidence>
<evidence type="ECO:0000256" key="1">
    <source>
        <dbReference type="SAM" id="Coils"/>
    </source>
</evidence>
<keyword evidence="1" id="KW-0175">Coiled coil</keyword>
<gene>
    <name evidence="2" type="ORF">NUH88_13265</name>
</gene>
<evidence type="ECO:0000313" key="2">
    <source>
        <dbReference type="EMBL" id="UUX48382.1"/>
    </source>
</evidence>
<proteinExistence type="predicted"/>
<name>A0A9J7AMJ6_9PROT</name>
<keyword evidence="3" id="KW-1185">Reference proteome</keyword>
<dbReference type="EMBL" id="CP102480">
    <property type="protein sequence ID" value="UUX48382.1"/>
    <property type="molecule type" value="Genomic_DNA"/>
</dbReference>
<dbReference type="RefSeq" id="WP_257766889.1">
    <property type="nucleotide sequence ID" value="NZ_CP102480.1"/>
</dbReference>
<accession>A0A9J7AMJ6</accession>
<dbReference type="KEGG" id="naci:NUH88_13265"/>
<feature type="coiled-coil region" evidence="1">
    <location>
        <begin position="107"/>
        <end position="138"/>
    </location>
</feature>
<organism evidence="2 3">
    <name type="scientific">Nisaea acidiphila</name>
    <dbReference type="NCBI Taxonomy" id="1862145"/>
    <lineage>
        <taxon>Bacteria</taxon>
        <taxon>Pseudomonadati</taxon>
        <taxon>Pseudomonadota</taxon>
        <taxon>Alphaproteobacteria</taxon>
        <taxon>Rhodospirillales</taxon>
        <taxon>Thalassobaculaceae</taxon>
        <taxon>Nisaea</taxon>
    </lineage>
</organism>
<sequence>MPRRKDERGKMPTKWVIEADLLFLEPAARFAQLNPNAIREFPGPNTIGALSYPSNFCRDSMHWMRALSHLVARGREFSLFLITTRSESDPTEIRRDRIFPVLDPETLDLLRNINEAETEELKAQSERIGAAMERLKERAKLSLAEELSQLYVQDSDN</sequence>
<reference evidence="2" key="1">
    <citation type="submission" date="2022-08" db="EMBL/GenBank/DDBJ databases">
        <title>Nisaea acidiphila sp. nov., isolated from a marine algal debris and emended description of the genus Nisaea Urios et al. 2008.</title>
        <authorList>
            <person name="Kwon K."/>
        </authorList>
    </citation>
    <scope>NUCLEOTIDE SEQUENCE</scope>
    <source>
        <strain evidence="2">MEBiC11861</strain>
    </source>
</reference>
<protein>
    <submittedName>
        <fullName evidence="2">Uncharacterized protein</fullName>
    </submittedName>
</protein>
<dbReference type="Proteomes" id="UP001060336">
    <property type="component" value="Chromosome"/>
</dbReference>